<proteinExistence type="predicted"/>
<sequence length="358" mass="39725">TKMLRHQLKLVILLVLAALAMAQLYEQARELENNKITVELPTVNLTRLYNALSLNPIYTKLFNTSKSPLTTALATVTATRTPEETVDLRQAIVTQTVAAPLLQNGIQYTLTPQTVSGYFSSVPNVATNTVTRTETPSLADLLAAQLPNGINGLQIFGGNFGSQLTPNYGLRPGTGFGYPGSQIIGLNNLNNIPGLRVQELPYSVLQGNAGLYNLYNSYNNRRREAYRRRGSHRDQYYSDLAGYRQWLRNRYGAQGYAGYPSYSRLQGGGLGYVQQSVSSYSQAGDYDDEEEDDYAEANGDEFVEGDDFGDDYENGDDLWRKANGDTQSKAKSNKGSQKHKQKQKQKKRTESGQQQATQ</sequence>
<dbReference type="EMBL" id="JAJJHW010002585">
    <property type="protein sequence ID" value="KAH8371166.1"/>
    <property type="molecule type" value="Genomic_DNA"/>
</dbReference>
<accession>A0AAD4PLH4</accession>
<reference evidence="3" key="1">
    <citation type="journal article" date="2021" name="Mol. Ecol. Resour.">
        <title>Phylogenomic analyses of the genus Drosophila reveals genomic signals of climate adaptation.</title>
        <authorList>
            <person name="Li F."/>
            <person name="Rane R.V."/>
            <person name="Luria V."/>
            <person name="Xiong Z."/>
            <person name="Chen J."/>
            <person name="Li Z."/>
            <person name="Catullo R.A."/>
            <person name="Griffin P.C."/>
            <person name="Schiffer M."/>
            <person name="Pearce S."/>
            <person name="Lee S.F."/>
            <person name="McElroy K."/>
            <person name="Stocker A."/>
            <person name="Shirriffs J."/>
            <person name="Cockerell F."/>
            <person name="Coppin C."/>
            <person name="Sgro C.M."/>
            <person name="Karger A."/>
            <person name="Cain J.W."/>
            <person name="Weber J.A."/>
            <person name="Santpere G."/>
            <person name="Kirschner M.W."/>
            <person name="Hoffmann A.A."/>
            <person name="Oakeshott J.G."/>
            <person name="Zhang G."/>
        </authorList>
    </citation>
    <scope>NUCLEOTIDE SEQUENCE</scope>
    <source>
        <strain evidence="3">BGI-SZ-2011g</strain>
    </source>
</reference>
<keyword evidence="4" id="KW-1185">Reference proteome</keyword>
<feature type="non-terminal residue" evidence="3">
    <location>
        <position position="1"/>
    </location>
</feature>
<comment type="caution">
    <text evidence="3">The sequence shown here is derived from an EMBL/GenBank/DDBJ whole genome shotgun (WGS) entry which is preliminary data.</text>
</comment>
<evidence type="ECO:0000313" key="3">
    <source>
        <dbReference type="EMBL" id="KAH8371166.1"/>
    </source>
</evidence>
<evidence type="ECO:0000313" key="4">
    <source>
        <dbReference type="Proteomes" id="UP001200034"/>
    </source>
</evidence>
<feature type="compositionally biased region" description="Acidic residues" evidence="1">
    <location>
        <begin position="298"/>
        <end position="316"/>
    </location>
</feature>
<feature type="compositionally biased region" description="Basic residues" evidence="1">
    <location>
        <begin position="336"/>
        <end position="347"/>
    </location>
</feature>
<gene>
    <name evidence="3" type="ORF">KR093_006364</name>
</gene>
<keyword evidence="2" id="KW-0732">Signal</keyword>
<feature type="signal peptide" evidence="2">
    <location>
        <begin position="1"/>
        <end position="22"/>
    </location>
</feature>
<organism evidence="3 4">
    <name type="scientific">Drosophila rubida</name>
    <dbReference type="NCBI Taxonomy" id="30044"/>
    <lineage>
        <taxon>Eukaryota</taxon>
        <taxon>Metazoa</taxon>
        <taxon>Ecdysozoa</taxon>
        <taxon>Arthropoda</taxon>
        <taxon>Hexapoda</taxon>
        <taxon>Insecta</taxon>
        <taxon>Pterygota</taxon>
        <taxon>Neoptera</taxon>
        <taxon>Endopterygota</taxon>
        <taxon>Diptera</taxon>
        <taxon>Brachycera</taxon>
        <taxon>Muscomorpha</taxon>
        <taxon>Ephydroidea</taxon>
        <taxon>Drosophilidae</taxon>
        <taxon>Drosophila</taxon>
    </lineage>
</organism>
<dbReference type="Proteomes" id="UP001200034">
    <property type="component" value="Unassembled WGS sequence"/>
</dbReference>
<feature type="chain" id="PRO_5042232110" evidence="2">
    <location>
        <begin position="23"/>
        <end position="358"/>
    </location>
</feature>
<evidence type="ECO:0000256" key="1">
    <source>
        <dbReference type="SAM" id="MobiDB-lite"/>
    </source>
</evidence>
<name>A0AAD4PLH4_9MUSC</name>
<evidence type="ECO:0000256" key="2">
    <source>
        <dbReference type="SAM" id="SignalP"/>
    </source>
</evidence>
<feature type="non-terminal residue" evidence="3">
    <location>
        <position position="358"/>
    </location>
</feature>
<dbReference type="AlphaFoldDB" id="A0AAD4PLH4"/>
<protein>
    <submittedName>
        <fullName evidence="3">Uncharacterized protein</fullName>
    </submittedName>
</protein>
<feature type="region of interest" description="Disordered" evidence="1">
    <location>
        <begin position="298"/>
        <end position="358"/>
    </location>
</feature>